<name>A0A016VC86_9BILA</name>
<comment type="caution">
    <text evidence="1">The sequence shown here is derived from an EMBL/GenBank/DDBJ whole genome shotgun (WGS) entry which is preliminary data.</text>
</comment>
<dbReference type="AlphaFoldDB" id="A0A016VC86"/>
<accession>A0A016VC86</accession>
<dbReference type="EMBL" id="JARK01001350">
    <property type="protein sequence ID" value="EYC24348.1"/>
    <property type="molecule type" value="Genomic_DNA"/>
</dbReference>
<evidence type="ECO:0000313" key="1">
    <source>
        <dbReference type="EMBL" id="EYC24348.1"/>
    </source>
</evidence>
<reference evidence="2" key="1">
    <citation type="journal article" date="2015" name="Nat. Genet.">
        <title>The genome and transcriptome of the zoonotic hookworm Ancylostoma ceylanicum identify infection-specific gene families.</title>
        <authorList>
            <person name="Schwarz E.M."/>
            <person name="Hu Y."/>
            <person name="Antoshechkin I."/>
            <person name="Miller M.M."/>
            <person name="Sternberg P.W."/>
            <person name="Aroian R.V."/>
        </authorList>
    </citation>
    <scope>NUCLEOTIDE SEQUENCE</scope>
    <source>
        <strain evidence="2">HY135</strain>
    </source>
</reference>
<protein>
    <submittedName>
        <fullName evidence="1">Uncharacterized protein</fullName>
    </submittedName>
</protein>
<sequence>MDLGVKESRRDQNEKCADRSLPQLRGSCRSCRDSATATHGIRPVREGLHLSLFFWHDDMCGYLFLRELFYNSIIV</sequence>
<dbReference type="Proteomes" id="UP000024635">
    <property type="component" value="Unassembled WGS sequence"/>
</dbReference>
<organism evidence="1 2">
    <name type="scientific">Ancylostoma ceylanicum</name>
    <dbReference type="NCBI Taxonomy" id="53326"/>
    <lineage>
        <taxon>Eukaryota</taxon>
        <taxon>Metazoa</taxon>
        <taxon>Ecdysozoa</taxon>
        <taxon>Nematoda</taxon>
        <taxon>Chromadorea</taxon>
        <taxon>Rhabditida</taxon>
        <taxon>Rhabditina</taxon>
        <taxon>Rhabditomorpha</taxon>
        <taxon>Strongyloidea</taxon>
        <taxon>Ancylostomatidae</taxon>
        <taxon>Ancylostomatinae</taxon>
        <taxon>Ancylostoma</taxon>
    </lineage>
</organism>
<proteinExistence type="predicted"/>
<evidence type="ECO:0000313" key="2">
    <source>
        <dbReference type="Proteomes" id="UP000024635"/>
    </source>
</evidence>
<keyword evidence="2" id="KW-1185">Reference proteome</keyword>
<gene>
    <name evidence="1" type="primary">Acey_s0014.g2454</name>
    <name evidence="1" type="ORF">Y032_0014g2454</name>
</gene>